<evidence type="ECO:0000313" key="2">
    <source>
        <dbReference type="EMBL" id="PNF40200.1"/>
    </source>
</evidence>
<name>A0A2J7RH95_9NEOP</name>
<protein>
    <recommendedName>
        <fullName evidence="1">FUZ/MON1/HPS1 first Longin domain-containing protein</fullName>
    </recommendedName>
</protein>
<sequence>MKCILIFDHLNDVLYAKYNKKFSKHARKLSREQGFISDGRDDDELSSNFLIQHFSPIVTSQQLMNCQFGNSYTSVQCKDGTNIVFNQYMGYLFVQIGLNDVNWLQRTLGIFITVVKHLCGPNVSILKKNKSNALLLSRLLDTWMQLQDNDQAFLLEAIEQLMVNVDLTAASLKALQDAVDKLKTVTEFSRIHAMLLVENKFLSLYSR</sequence>
<dbReference type="Proteomes" id="UP000235965">
    <property type="component" value="Unassembled WGS sequence"/>
</dbReference>
<organism evidence="2 3">
    <name type="scientific">Cryptotermes secundus</name>
    <dbReference type="NCBI Taxonomy" id="105785"/>
    <lineage>
        <taxon>Eukaryota</taxon>
        <taxon>Metazoa</taxon>
        <taxon>Ecdysozoa</taxon>
        <taxon>Arthropoda</taxon>
        <taxon>Hexapoda</taxon>
        <taxon>Insecta</taxon>
        <taxon>Pterygota</taxon>
        <taxon>Neoptera</taxon>
        <taxon>Polyneoptera</taxon>
        <taxon>Dictyoptera</taxon>
        <taxon>Blattodea</taxon>
        <taxon>Blattoidea</taxon>
        <taxon>Termitoidae</taxon>
        <taxon>Kalotermitidae</taxon>
        <taxon>Cryptotermitinae</taxon>
        <taxon>Cryptotermes</taxon>
    </lineage>
</organism>
<dbReference type="GO" id="GO:0005085">
    <property type="term" value="F:guanyl-nucleotide exchange factor activity"/>
    <property type="evidence" value="ECO:0007669"/>
    <property type="project" value="TreeGrafter"/>
</dbReference>
<dbReference type="OrthoDB" id="10255234at2759"/>
<dbReference type="Pfam" id="PF19036">
    <property type="entry name" value="Fuz_longin_1"/>
    <property type="match status" value="1"/>
</dbReference>
<evidence type="ECO:0000259" key="1">
    <source>
        <dbReference type="Pfam" id="PF19036"/>
    </source>
</evidence>
<accession>A0A2J7RH95</accession>
<proteinExistence type="predicted"/>
<dbReference type="GO" id="GO:0016192">
    <property type="term" value="P:vesicle-mediated transport"/>
    <property type="evidence" value="ECO:0007669"/>
    <property type="project" value="InterPro"/>
</dbReference>
<dbReference type="EMBL" id="NEVH01003746">
    <property type="protein sequence ID" value="PNF40200.1"/>
    <property type="molecule type" value="Genomic_DNA"/>
</dbReference>
<reference evidence="2 3" key="1">
    <citation type="submission" date="2017-12" db="EMBL/GenBank/DDBJ databases">
        <title>Hemimetabolous genomes reveal molecular basis of termite eusociality.</title>
        <authorList>
            <person name="Harrison M.C."/>
            <person name="Jongepier E."/>
            <person name="Robertson H.M."/>
            <person name="Arning N."/>
            <person name="Bitard-Feildel T."/>
            <person name="Chao H."/>
            <person name="Childers C.P."/>
            <person name="Dinh H."/>
            <person name="Doddapaneni H."/>
            <person name="Dugan S."/>
            <person name="Gowin J."/>
            <person name="Greiner C."/>
            <person name="Han Y."/>
            <person name="Hu H."/>
            <person name="Hughes D.S.T."/>
            <person name="Huylmans A.-K."/>
            <person name="Kemena C."/>
            <person name="Kremer L.P.M."/>
            <person name="Lee S.L."/>
            <person name="Lopez-Ezquerra A."/>
            <person name="Mallet L."/>
            <person name="Monroy-Kuhn J.M."/>
            <person name="Moser A."/>
            <person name="Murali S.C."/>
            <person name="Muzny D.M."/>
            <person name="Otani S."/>
            <person name="Piulachs M.-D."/>
            <person name="Poelchau M."/>
            <person name="Qu J."/>
            <person name="Schaub F."/>
            <person name="Wada-Katsumata A."/>
            <person name="Worley K.C."/>
            <person name="Xie Q."/>
            <person name="Ylla G."/>
            <person name="Poulsen M."/>
            <person name="Gibbs R.A."/>
            <person name="Schal C."/>
            <person name="Richards S."/>
            <person name="Belles X."/>
            <person name="Korb J."/>
            <person name="Bornberg-Bauer E."/>
        </authorList>
    </citation>
    <scope>NUCLEOTIDE SEQUENCE [LARGE SCALE GENOMIC DNA]</scope>
    <source>
        <tissue evidence="2">Whole body</tissue>
    </source>
</reference>
<comment type="caution">
    <text evidence="2">The sequence shown here is derived from an EMBL/GenBank/DDBJ whole genome shotgun (WGS) entry which is preliminary data.</text>
</comment>
<dbReference type="InterPro" id="IPR026053">
    <property type="entry name" value="HPS1"/>
</dbReference>
<dbReference type="PANTHER" id="PTHR12761:SF1">
    <property type="entry name" value="BLOC-3 COMPLEX MEMBER HPS1"/>
    <property type="match status" value="1"/>
</dbReference>
<dbReference type="InterPro" id="IPR043972">
    <property type="entry name" value="FUZ/MON1/HPS1_longin_1"/>
</dbReference>
<dbReference type="PANTHER" id="PTHR12761">
    <property type="entry name" value="HERMANSKY-PUDLAK SYNDROME PROTEIN 1"/>
    <property type="match status" value="1"/>
</dbReference>
<keyword evidence="3" id="KW-1185">Reference proteome</keyword>
<dbReference type="GO" id="GO:0031085">
    <property type="term" value="C:BLOC-3 complex"/>
    <property type="evidence" value="ECO:0007669"/>
    <property type="project" value="TreeGrafter"/>
</dbReference>
<dbReference type="AlphaFoldDB" id="A0A2J7RH95"/>
<feature type="domain" description="FUZ/MON1/HPS1 first Longin" evidence="1">
    <location>
        <begin position="2"/>
        <end position="146"/>
    </location>
</feature>
<gene>
    <name evidence="2" type="ORF">B7P43_G08272</name>
</gene>
<evidence type="ECO:0000313" key="3">
    <source>
        <dbReference type="Proteomes" id="UP000235965"/>
    </source>
</evidence>